<dbReference type="PROSITE" id="PS51257">
    <property type="entry name" value="PROKAR_LIPOPROTEIN"/>
    <property type="match status" value="1"/>
</dbReference>
<comment type="caution">
    <text evidence="1">The sequence shown here is derived from an EMBL/GenBank/DDBJ whole genome shotgun (WGS) entry which is preliminary data.</text>
</comment>
<proteinExistence type="predicted"/>
<dbReference type="RefSeq" id="WP_224193724.1">
    <property type="nucleotide sequence ID" value="NZ_JAIRAU010000028.1"/>
</dbReference>
<dbReference type="Proteomes" id="UP001139031">
    <property type="component" value="Unassembled WGS sequence"/>
</dbReference>
<gene>
    <name evidence="1" type="ORF">K7C98_22190</name>
</gene>
<protein>
    <recommendedName>
        <fullName evidence="3">Lipoprotein</fullName>
    </recommendedName>
</protein>
<keyword evidence="2" id="KW-1185">Reference proteome</keyword>
<evidence type="ECO:0000313" key="1">
    <source>
        <dbReference type="EMBL" id="MBZ5711962.1"/>
    </source>
</evidence>
<name>A0ABS7TUZ5_9BACT</name>
<dbReference type="EMBL" id="JAIRAU010000028">
    <property type="protein sequence ID" value="MBZ5711962.1"/>
    <property type="molecule type" value="Genomic_DNA"/>
</dbReference>
<organism evidence="1 2">
    <name type="scientific">Nannocystis pusilla</name>
    <dbReference type="NCBI Taxonomy" id="889268"/>
    <lineage>
        <taxon>Bacteria</taxon>
        <taxon>Pseudomonadati</taxon>
        <taxon>Myxococcota</taxon>
        <taxon>Polyangia</taxon>
        <taxon>Nannocystales</taxon>
        <taxon>Nannocystaceae</taxon>
        <taxon>Nannocystis</taxon>
    </lineage>
</organism>
<evidence type="ECO:0008006" key="3">
    <source>
        <dbReference type="Google" id="ProtNLM"/>
    </source>
</evidence>
<accession>A0ABS7TUZ5</accession>
<sequence>MRGTSLLCGLFGGALLCGCGDDGGGSAGGGQMYTTRSSVSDGIAAAGDVFVAAGQGVFGLFGGSGAHQIRDGWNVEYQKLLVSLGSVILRRTDDGDHEIVARVIVDLQALPDDGVLVDHVDGRGGPGSVDFTLPPATGDSVALSPGTLEADAEMMNKNGWAFYIEGTIEKRDGYSCKPDAPADCVQAPTIRFRWGLPHGAAYTGCEWNDPSVPSQNVTLTFPAVSWLQTTIATETTTMRAQWIADADLDRDGETTLDELQQIDAAALLTRRRGYELSGAAGPIDTVYDYLREQVRVAGMRSWGRCTTASAL</sequence>
<reference evidence="1" key="1">
    <citation type="submission" date="2021-08" db="EMBL/GenBank/DDBJ databases">
        <authorList>
            <person name="Stevens D.C."/>
        </authorList>
    </citation>
    <scope>NUCLEOTIDE SEQUENCE</scope>
    <source>
        <strain evidence="1">DSM 53165</strain>
    </source>
</reference>
<evidence type="ECO:0000313" key="2">
    <source>
        <dbReference type="Proteomes" id="UP001139031"/>
    </source>
</evidence>